<dbReference type="AlphaFoldDB" id="A0A9J5XT80"/>
<dbReference type="EMBL" id="JACXVP010000008">
    <property type="protein sequence ID" value="KAG5591531.1"/>
    <property type="molecule type" value="Genomic_DNA"/>
</dbReference>
<evidence type="ECO:0000313" key="1">
    <source>
        <dbReference type="EMBL" id="KAG5591531.1"/>
    </source>
</evidence>
<sequence length="85" mass="9617">MSVHGDLRLSLPKKLVNEDSGVLLRLISQLHKSHIIVQLEPWIDGKCVKDDCERIPLTLIQVEADDEGISPTLAGQKLFWFSRLI</sequence>
<keyword evidence="2" id="KW-1185">Reference proteome</keyword>
<name>A0A9J5XT80_SOLCO</name>
<dbReference type="Proteomes" id="UP000824120">
    <property type="component" value="Chromosome 8"/>
</dbReference>
<comment type="caution">
    <text evidence="1">The sequence shown here is derived from an EMBL/GenBank/DDBJ whole genome shotgun (WGS) entry which is preliminary data.</text>
</comment>
<protein>
    <submittedName>
        <fullName evidence="1">Uncharacterized protein</fullName>
    </submittedName>
</protein>
<reference evidence="1 2" key="1">
    <citation type="submission" date="2020-09" db="EMBL/GenBank/DDBJ databases">
        <title>De no assembly of potato wild relative species, Solanum commersonii.</title>
        <authorList>
            <person name="Cho K."/>
        </authorList>
    </citation>
    <scope>NUCLEOTIDE SEQUENCE [LARGE SCALE GENOMIC DNA]</scope>
    <source>
        <strain evidence="1">LZ3.2</strain>
        <tissue evidence="1">Leaf</tissue>
    </source>
</reference>
<gene>
    <name evidence="1" type="ORF">H5410_042045</name>
</gene>
<organism evidence="1 2">
    <name type="scientific">Solanum commersonii</name>
    <name type="common">Commerson's wild potato</name>
    <name type="synonym">Commerson's nightshade</name>
    <dbReference type="NCBI Taxonomy" id="4109"/>
    <lineage>
        <taxon>Eukaryota</taxon>
        <taxon>Viridiplantae</taxon>
        <taxon>Streptophyta</taxon>
        <taxon>Embryophyta</taxon>
        <taxon>Tracheophyta</taxon>
        <taxon>Spermatophyta</taxon>
        <taxon>Magnoliopsida</taxon>
        <taxon>eudicotyledons</taxon>
        <taxon>Gunneridae</taxon>
        <taxon>Pentapetalae</taxon>
        <taxon>asterids</taxon>
        <taxon>lamiids</taxon>
        <taxon>Solanales</taxon>
        <taxon>Solanaceae</taxon>
        <taxon>Solanoideae</taxon>
        <taxon>Solaneae</taxon>
        <taxon>Solanum</taxon>
    </lineage>
</organism>
<accession>A0A9J5XT80</accession>
<proteinExistence type="predicted"/>
<evidence type="ECO:0000313" key="2">
    <source>
        <dbReference type="Proteomes" id="UP000824120"/>
    </source>
</evidence>